<reference evidence="2 3" key="1">
    <citation type="submission" date="2019-12" db="EMBL/GenBank/DDBJ databases">
        <title>Whole genome shotgun sequence of Streptomyces hygroscopicus subsp. glebosus NBRC 13786.</title>
        <authorList>
            <person name="Ichikawa N."/>
            <person name="Kimura A."/>
            <person name="Kitahashi Y."/>
            <person name="Komaki H."/>
            <person name="Tamura T."/>
        </authorList>
    </citation>
    <scope>NUCLEOTIDE SEQUENCE [LARGE SCALE GENOMIC DNA]</scope>
    <source>
        <strain evidence="2 3">NBRC 13786</strain>
    </source>
</reference>
<sequence length="364" mass="37942">MAADPTGPYDLAVVGAGIIGAMTAYRAARRSPRPRVLVLDAGTPGAGATGSSAGFDLPSGRGAAQLELAARSAARYRELVAQHPELTRDRVAVRWLVDAAGQAALARSLHGEPPAAADAETERRLAEIFPGFTRSPGTALLTSPPAEHTAPARTVAVLLEQVRAAAPGNAVWPGFAVTEVRRRAGLFDLYAHDGARVSARRLVTATGPWALDGPYGEVARTYGVRCKKVAAYHIPVCPPAGAPALVLEDDDAFLLPQPDRDRWLFSFTSQDWDCAPGSPSMRLGPHDRRLARAVLDRHVPGFAPLLGGGQVHCDGYAPGHLPVVAAAEDGAVLAVAGAGSGYRLAPAIAEDALALLDCLEPPTP</sequence>
<dbReference type="RefSeq" id="WP_190142553.1">
    <property type="nucleotide sequence ID" value="NZ_BLIO01000001.1"/>
</dbReference>
<dbReference type="InterPro" id="IPR036188">
    <property type="entry name" value="FAD/NAD-bd_sf"/>
</dbReference>
<dbReference type="InterPro" id="IPR006076">
    <property type="entry name" value="FAD-dep_OxRdtase"/>
</dbReference>
<dbReference type="AlphaFoldDB" id="A0A640T3Q3"/>
<dbReference type="Proteomes" id="UP000430079">
    <property type="component" value="Unassembled WGS sequence"/>
</dbReference>
<evidence type="ECO:0000313" key="2">
    <source>
        <dbReference type="EMBL" id="GFE18339.1"/>
    </source>
</evidence>
<accession>A0A640T3Q3</accession>
<gene>
    <name evidence="2" type="ORF">Sgleb_63860</name>
</gene>
<dbReference type="Pfam" id="PF01266">
    <property type="entry name" value="DAO"/>
    <property type="match status" value="1"/>
</dbReference>
<comment type="caution">
    <text evidence="2">The sequence shown here is derived from an EMBL/GenBank/DDBJ whole genome shotgun (WGS) entry which is preliminary data.</text>
</comment>
<dbReference type="EMBL" id="BLIO01000001">
    <property type="protein sequence ID" value="GFE18339.1"/>
    <property type="molecule type" value="Genomic_DNA"/>
</dbReference>
<dbReference type="Gene3D" id="3.50.50.60">
    <property type="entry name" value="FAD/NAD(P)-binding domain"/>
    <property type="match status" value="1"/>
</dbReference>
<name>A0A640T3Q3_9ACTN</name>
<protein>
    <recommendedName>
        <fullName evidence="1">FAD dependent oxidoreductase domain-containing protein</fullName>
    </recommendedName>
</protein>
<keyword evidence="3" id="KW-1185">Reference proteome</keyword>
<organism evidence="2 3">
    <name type="scientific">Streptomyces glebosus</name>
    <dbReference type="NCBI Taxonomy" id="249580"/>
    <lineage>
        <taxon>Bacteria</taxon>
        <taxon>Bacillati</taxon>
        <taxon>Actinomycetota</taxon>
        <taxon>Actinomycetes</taxon>
        <taxon>Kitasatosporales</taxon>
        <taxon>Streptomycetaceae</taxon>
        <taxon>Streptomyces</taxon>
    </lineage>
</organism>
<evidence type="ECO:0000259" key="1">
    <source>
        <dbReference type="Pfam" id="PF01266"/>
    </source>
</evidence>
<dbReference type="GO" id="GO:0005737">
    <property type="term" value="C:cytoplasm"/>
    <property type="evidence" value="ECO:0007669"/>
    <property type="project" value="TreeGrafter"/>
</dbReference>
<dbReference type="PANTHER" id="PTHR13847">
    <property type="entry name" value="SARCOSINE DEHYDROGENASE-RELATED"/>
    <property type="match status" value="1"/>
</dbReference>
<dbReference type="SUPFAM" id="SSF51905">
    <property type="entry name" value="FAD/NAD(P)-binding domain"/>
    <property type="match status" value="1"/>
</dbReference>
<dbReference type="Gene3D" id="3.30.9.10">
    <property type="entry name" value="D-Amino Acid Oxidase, subunit A, domain 2"/>
    <property type="match status" value="1"/>
</dbReference>
<feature type="domain" description="FAD dependent oxidoreductase" evidence="1">
    <location>
        <begin position="10"/>
        <end position="351"/>
    </location>
</feature>
<proteinExistence type="predicted"/>
<evidence type="ECO:0000313" key="3">
    <source>
        <dbReference type="Proteomes" id="UP000430079"/>
    </source>
</evidence>